<dbReference type="AlphaFoldDB" id="A0A1Z8AJD4"/>
<evidence type="ECO:0000313" key="2">
    <source>
        <dbReference type="Proteomes" id="UP000196102"/>
    </source>
</evidence>
<gene>
    <name evidence="1" type="ORF">A9Q93_12945</name>
</gene>
<accession>A0A1Z8AJD4</accession>
<dbReference type="Proteomes" id="UP000196102">
    <property type="component" value="Unassembled WGS sequence"/>
</dbReference>
<evidence type="ECO:0000313" key="1">
    <source>
        <dbReference type="EMBL" id="OUS10455.1"/>
    </source>
</evidence>
<organism evidence="1 2">
    <name type="scientific">Nonlabens dokdonensis</name>
    <dbReference type="NCBI Taxonomy" id="328515"/>
    <lineage>
        <taxon>Bacteria</taxon>
        <taxon>Pseudomonadati</taxon>
        <taxon>Bacteroidota</taxon>
        <taxon>Flavobacteriia</taxon>
        <taxon>Flavobacteriales</taxon>
        <taxon>Flavobacteriaceae</taxon>
        <taxon>Nonlabens</taxon>
    </lineage>
</organism>
<reference evidence="2" key="1">
    <citation type="journal article" date="2017" name="Proc. Natl. Acad. Sci. U.S.A.">
        <title>Simulation of Deepwater Horizon oil plume reveals substrate specialization within a complex community of hydrocarbon-degraders.</title>
        <authorList>
            <person name="Hu P."/>
            <person name="Dubinsky E.A."/>
            <person name="Probst A.J."/>
            <person name="Wang J."/>
            <person name="Sieber C.M.K."/>
            <person name="Tom L.M."/>
            <person name="Gardinali P."/>
            <person name="Banfield J.F."/>
            <person name="Atlas R.M."/>
            <person name="Andersen G.L."/>
        </authorList>
    </citation>
    <scope>NUCLEOTIDE SEQUENCE [LARGE SCALE GENOMIC DNA]</scope>
</reference>
<dbReference type="EMBL" id="MAAX01000196">
    <property type="protein sequence ID" value="OUS10455.1"/>
    <property type="molecule type" value="Genomic_DNA"/>
</dbReference>
<comment type="caution">
    <text evidence="1">The sequence shown here is derived from an EMBL/GenBank/DDBJ whole genome shotgun (WGS) entry which is preliminary data.</text>
</comment>
<proteinExistence type="predicted"/>
<dbReference type="RefSeq" id="WP_303687873.1">
    <property type="nucleotide sequence ID" value="NZ_CAJXYO010000006.1"/>
</dbReference>
<name>A0A1Z8AJD4_9FLAO</name>
<protein>
    <submittedName>
        <fullName evidence="1">Uncharacterized protein</fullName>
    </submittedName>
</protein>
<sequence>MERRKIVDYVVIKANGFNDDINKLISDEIRFSNLFNEHSEKIEDLERKTIHLQKSFDVFQELLKLEDGKEYPVLETSTDIEFAEDHPLMNVSIVDQKKVGLIKHDEINQIILNIKEALEISNKSLNSNKKTKSMYLRKIKESKNIRTSFEKKVLDLLNNGYELVGGAQIKYESGFQTLIKYEGSDKGLD</sequence>